<keyword evidence="5" id="KW-1185">Reference proteome</keyword>
<name>A0A197JN13_9FUNG</name>
<gene>
    <name evidence="4" type="ORF">K457DRAFT_697714</name>
</gene>
<evidence type="ECO:0000256" key="2">
    <source>
        <dbReference type="SAM" id="MobiDB-lite"/>
    </source>
</evidence>
<keyword evidence="1" id="KW-0238">DNA-binding</keyword>
<dbReference type="Proteomes" id="UP000078512">
    <property type="component" value="Unassembled WGS sequence"/>
</dbReference>
<reference evidence="4 5" key="1">
    <citation type="submission" date="2016-05" db="EMBL/GenBank/DDBJ databases">
        <title>Genome sequencing reveals origins of a unique bacterial endosymbiosis in the earliest lineages of terrestrial Fungi.</title>
        <authorList>
            <consortium name="DOE Joint Genome Institute"/>
            <person name="Uehling J."/>
            <person name="Gryganskyi A."/>
            <person name="Hameed K."/>
            <person name="Tschaplinski T."/>
            <person name="Misztal P."/>
            <person name="Wu S."/>
            <person name="Desiro A."/>
            <person name="Vande Pol N."/>
            <person name="Du Z.-Y."/>
            <person name="Zienkiewicz A."/>
            <person name="Zienkiewicz K."/>
            <person name="Morin E."/>
            <person name="Tisserant E."/>
            <person name="Splivallo R."/>
            <person name="Hainaut M."/>
            <person name="Henrissat B."/>
            <person name="Ohm R."/>
            <person name="Kuo A."/>
            <person name="Yan J."/>
            <person name="Lipzen A."/>
            <person name="Nolan M."/>
            <person name="Labutti K."/>
            <person name="Barry K."/>
            <person name="Goldstein A."/>
            <person name="Labbe J."/>
            <person name="Schadt C."/>
            <person name="Tuskan G."/>
            <person name="Grigoriev I."/>
            <person name="Martin F."/>
            <person name="Vilgalys R."/>
            <person name="Bonito G."/>
        </authorList>
    </citation>
    <scope>NUCLEOTIDE SEQUENCE [LARGE SCALE GENOMIC DNA]</scope>
    <source>
        <strain evidence="4 5">AG-77</strain>
    </source>
</reference>
<dbReference type="InterPro" id="IPR010095">
    <property type="entry name" value="Cas12f1-like_TNB"/>
</dbReference>
<dbReference type="GO" id="GO:0003677">
    <property type="term" value="F:DNA binding"/>
    <property type="evidence" value="ECO:0007669"/>
    <property type="project" value="UniProtKB-KW"/>
</dbReference>
<feature type="compositionally biased region" description="Low complexity" evidence="2">
    <location>
        <begin position="181"/>
        <end position="210"/>
    </location>
</feature>
<feature type="domain" description="Cas12f1-like TNB" evidence="3">
    <location>
        <begin position="90"/>
        <end position="151"/>
    </location>
</feature>
<evidence type="ECO:0000256" key="1">
    <source>
        <dbReference type="ARBA" id="ARBA00023125"/>
    </source>
</evidence>
<proteinExistence type="predicted"/>
<accession>A0A197JN13</accession>
<dbReference type="Pfam" id="PF07282">
    <property type="entry name" value="Cas12f1-like_TNB"/>
    <property type="match status" value="1"/>
</dbReference>
<dbReference type="OrthoDB" id="2433906at2759"/>
<protein>
    <recommendedName>
        <fullName evidence="3">Cas12f1-like TNB domain-containing protein</fullName>
    </recommendedName>
</protein>
<evidence type="ECO:0000313" key="5">
    <source>
        <dbReference type="Proteomes" id="UP000078512"/>
    </source>
</evidence>
<organism evidence="4 5">
    <name type="scientific">Linnemannia elongata AG-77</name>
    <dbReference type="NCBI Taxonomy" id="1314771"/>
    <lineage>
        <taxon>Eukaryota</taxon>
        <taxon>Fungi</taxon>
        <taxon>Fungi incertae sedis</taxon>
        <taxon>Mucoromycota</taxon>
        <taxon>Mortierellomycotina</taxon>
        <taxon>Mortierellomycetes</taxon>
        <taxon>Mortierellales</taxon>
        <taxon>Mortierellaceae</taxon>
        <taxon>Linnemannia</taxon>
    </lineage>
</organism>
<sequence length="223" mass="25067">MNYVEELELVETRLKKFYAGDDNRYKKHAWDLERAKQAEYQAIAERLLNVVGGSLGRRVEDNEDKDPILFGVGLGQFSSNSKLSTLHPTFLSYFIQTVRSLGYVVVGINEYYTSKKCPRCTEFIAQVTLRSFYCYSCKQYFHRDTMAAQNMCEIVLHRLKTFERPKHLQPLAADGSYPWMASSSTSSSNMAASSSTATGSTTAASSSSSSRKGQEEQIDPSLD</sequence>
<evidence type="ECO:0000259" key="3">
    <source>
        <dbReference type="Pfam" id="PF07282"/>
    </source>
</evidence>
<dbReference type="AlphaFoldDB" id="A0A197JN13"/>
<evidence type="ECO:0000313" key="4">
    <source>
        <dbReference type="EMBL" id="OAQ26545.1"/>
    </source>
</evidence>
<feature type="region of interest" description="Disordered" evidence="2">
    <location>
        <begin position="181"/>
        <end position="223"/>
    </location>
</feature>
<dbReference type="EMBL" id="KV442066">
    <property type="protein sequence ID" value="OAQ26545.1"/>
    <property type="molecule type" value="Genomic_DNA"/>
</dbReference>